<evidence type="ECO:0000256" key="12">
    <source>
        <dbReference type="HAMAP-Rule" id="MF_00388"/>
    </source>
</evidence>
<evidence type="ECO:0000256" key="9">
    <source>
        <dbReference type="ARBA" id="ARBA00022833"/>
    </source>
</evidence>
<feature type="binding site" evidence="12">
    <location>
        <position position="77"/>
    </location>
    <ligand>
        <name>Zn(2+)</name>
        <dbReference type="ChEBI" id="CHEBI:29105"/>
    </ligand>
</feature>
<feature type="active site" description="Proton donor" evidence="12">
    <location>
        <position position="260"/>
    </location>
</feature>
<comment type="catalytic activity">
    <reaction evidence="11 12">
        <text>a UDP-3-O-[(3R)-3-hydroxyacyl]-N-acetyl-alpha-D-glucosamine + H2O = a UDP-3-O-[(3R)-3-hydroxyacyl]-alpha-D-glucosamine + acetate</text>
        <dbReference type="Rhea" id="RHEA:67816"/>
        <dbReference type="ChEBI" id="CHEBI:15377"/>
        <dbReference type="ChEBI" id="CHEBI:30089"/>
        <dbReference type="ChEBI" id="CHEBI:137740"/>
        <dbReference type="ChEBI" id="CHEBI:173225"/>
        <dbReference type="EC" id="3.5.1.108"/>
    </reaction>
</comment>
<proteinExistence type="inferred from homology"/>
<gene>
    <name evidence="12 14" type="primary">lpxC</name>
    <name evidence="14" type="ORF">KL86DPRO_11440</name>
</gene>
<feature type="region of interest" description="Disordered" evidence="13">
    <location>
        <begin position="295"/>
        <end position="315"/>
    </location>
</feature>
<dbReference type="PANTHER" id="PTHR33694">
    <property type="entry name" value="UDP-3-O-ACYL-N-ACETYLGLUCOSAMINE DEACETYLASE 1, MITOCHONDRIAL-RELATED"/>
    <property type="match status" value="1"/>
</dbReference>
<dbReference type="InterPro" id="IPR004463">
    <property type="entry name" value="UDP-acyl_GlcNac_deAcase"/>
</dbReference>
<evidence type="ECO:0000256" key="10">
    <source>
        <dbReference type="ARBA" id="ARBA00023098"/>
    </source>
</evidence>
<evidence type="ECO:0000256" key="1">
    <source>
        <dbReference type="ARBA" id="ARBA00001947"/>
    </source>
</evidence>
<dbReference type="NCBIfam" id="TIGR00325">
    <property type="entry name" value="lpxC"/>
    <property type="match status" value="1"/>
</dbReference>
<dbReference type="Pfam" id="PF03331">
    <property type="entry name" value="LpxC"/>
    <property type="match status" value="1"/>
</dbReference>
<evidence type="ECO:0000256" key="4">
    <source>
        <dbReference type="ARBA" id="ARBA00012745"/>
    </source>
</evidence>
<dbReference type="EC" id="3.5.1.108" evidence="4 12"/>
<protein>
    <recommendedName>
        <fullName evidence="4 12">UDP-3-O-acyl-N-acetylglucosamine deacetylase</fullName>
        <shortName evidence="12">UDP-3-O-acyl-GlcNAc deacetylase</shortName>
        <ecNumber evidence="4 12">3.5.1.108</ecNumber>
    </recommendedName>
    <alternativeName>
        <fullName evidence="12">UDP-3-O-[R-3-hydroxymyristoyl]-N-acetylglucosamine deacetylase</fullName>
    </alternativeName>
</protein>
<dbReference type="Gene3D" id="3.30.230.20">
    <property type="entry name" value="lpxc deacetylase, domain 1"/>
    <property type="match status" value="1"/>
</dbReference>
<evidence type="ECO:0000256" key="8">
    <source>
        <dbReference type="ARBA" id="ARBA00022801"/>
    </source>
</evidence>
<dbReference type="Gene3D" id="3.30.1700.10">
    <property type="entry name" value="lpxc deacetylase, domain 2"/>
    <property type="match status" value="1"/>
</dbReference>
<evidence type="ECO:0000256" key="11">
    <source>
        <dbReference type="ARBA" id="ARBA00024535"/>
    </source>
</evidence>
<keyword evidence="10 12" id="KW-0443">Lipid metabolism</keyword>
<dbReference type="GO" id="GO:0009245">
    <property type="term" value="P:lipid A biosynthetic process"/>
    <property type="evidence" value="ECO:0007669"/>
    <property type="project" value="UniProtKB-UniRule"/>
</dbReference>
<keyword evidence="8 12" id="KW-0378">Hydrolase</keyword>
<comment type="pathway">
    <text evidence="3 12">Glycolipid biosynthesis; lipid IV(A) biosynthesis; lipid IV(A) from (3R)-3-hydroxytetradecanoyl-[acyl-carrier-protein] and UDP-N-acetyl-alpha-D-glucosamine: step 2/6.</text>
</comment>
<dbReference type="GO" id="GO:0016020">
    <property type="term" value="C:membrane"/>
    <property type="evidence" value="ECO:0007669"/>
    <property type="project" value="GOC"/>
</dbReference>
<dbReference type="GO" id="GO:0046872">
    <property type="term" value="F:metal ion binding"/>
    <property type="evidence" value="ECO:0007669"/>
    <property type="project" value="UniProtKB-KW"/>
</dbReference>
<keyword evidence="5 12" id="KW-0444">Lipid biosynthesis</keyword>
<keyword evidence="7 12" id="KW-0479">Metal-binding</keyword>
<keyword evidence="9 12" id="KW-0862">Zinc</keyword>
<dbReference type="UniPathway" id="UPA00359">
    <property type="reaction ID" value="UER00478"/>
</dbReference>
<evidence type="ECO:0000256" key="2">
    <source>
        <dbReference type="ARBA" id="ARBA00002923"/>
    </source>
</evidence>
<feature type="binding site" evidence="12">
    <location>
        <position position="233"/>
    </location>
    <ligand>
        <name>Zn(2+)</name>
        <dbReference type="ChEBI" id="CHEBI:29105"/>
    </ligand>
</feature>
<comment type="cofactor">
    <cofactor evidence="1 12">
        <name>Zn(2+)</name>
        <dbReference type="ChEBI" id="CHEBI:29105"/>
    </cofactor>
</comment>
<name>A0A212JH49_9DELT</name>
<evidence type="ECO:0000256" key="6">
    <source>
        <dbReference type="ARBA" id="ARBA00022556"/>
    </source>
</evidence>
<dbReference type="GO" id="GO:0103117">
    <property type="term" value="F:UDP-3-O-acyl-N-acetylglucosamine deacetylase activity"/>
    <property type="evidence" value="ECO:0007669"/>
    <property type="project" value="UniProtKB-UniRule"/>
</dbReference>
<evidence type="ECO:0000256" key="5">
    <source>
        <dbReference type="ARBA" id="ARBA00022516"/>
    </source>
</evidence>
<dbReference type="PANTHER" id="PTHR33694:SF1">
    <property type="entry name" value="UDP-3-O-ACYL-N-ACETYLGLUCOSAMINE DEACETYLASE 1, MITOCHONDRIAL-RELATED"/>
    <property type="match status" value="1"/>
</dbReference>
<evidence type="ECO:0000256" key="7">
    <source>
        <dbReference type="ARBA" id="ARBA00022723"/>
    </source>
</evidence>
<dbReference type="InterPro" id="IPR011334">
    <property type="entry name" value="UDP-acyl_GlcNac_deAcase_C"/>
</dbReference>
<organism evidence="14">
    <name type="scientific">uncultured delta proteobacterium</name>
    <dbReference type="NCBI Taxonomy" id="34034"/>
    <lineage>
        <taxon>Bacteria</taxon>
        <taxon>Deltaproteobacteria</taxon>
        <taxon>environmental samples</taxon>
    </lineage>
</organism>
<dbReference type="EMBL" id="FLUQ01000001">
    <property type="protein sequence ID" value="SBV98740.1"/>
    <property type="molecule type" value="Genomic_DNA"/>
</dbReference>
<keyword evidence="6 12" id="KW-0441">Lipid A biosynthesis</keyword>
<dbReference type="SUPFAM" id="SSF54211">
    <property type="entry name" value="Ribosomal protein S5 domain 2-like"/>
    <property type="match status" value="2"/>
</dbReference>
<evidence type="ECO:0000313" key="14">
    <source>
        <dbReference type="EMBL" id="SBV98740.1"/>
    </source>
</evidence>
<feature type="binding site" evidence="12">
    <location>
        <position position="237"/>
    </location>
    <ligand>
        <name>Zn(2+)</name>
        <dbReference type="ChEBI" id="CHEBI:29105"/>
    </ligand>
</feature>
<accession>A0A212JH49</accession>
<dbReference type="AlphaFoldDB" id="A0A212JH49"/>
<evidence type="ECO:0000256" key="3">
    <source>
        <dbReference type="ARBA" id="ARBA00005002"/>
    </source>
</evidence>
<sequence>MTQTTISQSIECTGIGLHSGKTVRLGLRPAAENTGIVFHVKTPHGIRDISPRPDIVTDTGLATTLGTGDARVATVEHLLATIRGLGIDNIHVDAEGGEIPIMDGSAAPFVMLLGKAGIVRQSAPRKVLRIKKPVAFSRDGKSIEAFPHDGFAVEYTINFPHQLIGVQKMRLELTPRTFSQISRARTFGFLREVEYLHSKGLALGGSLDNAIVLDDCSILNKEGLRFEDEFVRHKVLDFIGDMAMLDRPLQGRFVVSCSGHALNNEFLRTITANAQTYLEAVTLSDPVRGRETRAAHPIPAVGGGAPVRQPVPSVA</sequence>
<dbReference type="InterPro" id="IPR015870">
    <property type="entry name" value="UDP-acyl_N-AcGlcN_deAcase_N"/>
</dbReference>
<comment type="similarity">
    <text evidence="12">Belongs to the LpxC family.</text>
</comment>
<reference evidence="14" key="1">
    <citation type="submission" date="2016-04" db="EMBL/GenBank/DDBJ databases">
        <authorList>
            <person name="Evans L.H."/>
            <person name="Alamgir A."/>
            <person name="Owens N."/>
            <person name="Weber N.D."/>
            <person name="Virtaneva K."/>
            <person name="Barbian K."/>
            <person name="Babar A."/>
            <person name="Rosenke K."/>
        </authorList>
    </citation>
    <scope>NUCLEOTIDE SEQUENCE</scope>
    <source>
        <strain evidence="14">86</strain>
    </source>
</reference>
<dbReference type="HAMAP" id="MF_00388">
    <property type="entry name" value="LpxC"/>
    <property type="match status" value="1"/>
</dbReference>
<dbReference type="InterPro" id="IPR020568">
    <property type="entry name" value="Ribosomal_Su5_D2-typ_SF"/>
</dbReference>
<evidence type="ECO:0000256" key="13">
    <source>
        <dbReference type="SAM" id="MobiDB-lite"/>
    </source>
</evidence>
<comment type="function">
    <text evidence="2 12">Catalyzes the hydrolysis of UDP-3-O-myristoyl-N-acetylglucosamine to form UDP-3-O-myristoylglucosamine and acetate, the committed step in lipid A biosynthesis.</text>
</comment>